<evidence type="ECO:0000256" key="7">
    <source>
        <dbReference type="ARBA" id="ARBA00022670"/>
    </source>
</evidence>
<gene>
    <name evidence="20" type="ORF">GWK41_03620</name>
</gene>
<dbReference type="InterPro" id="IPR050396">
    <property type="entry name" value="Glycosyltr_51/Transpeptidase"/>
</dbReference>
<dbReference type="Gene3D" id="1.10.3810.10">
    <property type="entry name" value="Biosynthetic peptidoglycan transglycosylase-like"/>
    <property type="match status" value="1"/>
</dbReference>
<comment type="catalytic activity">
    <reaction evidence="16">
        <text>Preferential cleavage: (Ac)2-L-Lys-D-Ala-|-D-Ala. Also transpeptidation of peptidyl-alanyl moieties that are N-acyl substituents of D-alanine.</text>
        <dbReference type="EC" id="3.4.16.4"/>
    </reaction>
</comment>
<evidence type="ECO:0000313" key="21">
    <source>
        <dbReference type="Proteomes" id="UP000772812"/>
    </source>
</evidence>
<keyword evidence="10" id="KW-0378">Hydrolase</keyword>
<sequence length="757" mass="86100">MLRYLKFFLLLTVLVGLCGTALFVYINTRNLPDVRNLEHWKPSQVSQVFAHDGSLLTEFYIQRRQYVSIDEIPEHVKKAFIAIEDRTFYENPGIDIWGILRAALINIVSGRIVAGGSTISQQLIKNLFLTPERSFRRKFKEMILAIKLNRIYPKDKILEMYLNQIYLGHGAYGVESASQVYFGKHVWELDVCEAAVLAGLPKAPSRYDPYKNMEGAIQRRNVVLQSMVEEGYIDIYTAKECYEKPIVLREKDEEDVNIHDYFTEMVRQWFANRYGIDELYKGGYKIYTTADKDLLRDTHYIVKDHIELLQQQVGFPKLSEEEINKMLEEYSKQNTKKLLKDHVYVGLIEDIKGKTVLFKVGERKGKVRFYGSLKNAQKGLPIYVRYIGDNRFEFVPYLETAVVSIDPQTGAIRALSGGYDFKKSKYNRAVQAKRQPGSAFKPIVYTAAIMKGFSQISVIDDEPVAIWDPDRFEEWIPRNYEGEYHGKVTLREALTKSLNAASVNLFLEIGYEPVISLAYRLGIKTKIPKVPSVALGSVDVSPLELASVYSTFANNGVRCKPYFIEKVVDPNGNVIYQHEPECSTVIPEEENAVMVDLLKGVIQEGTGKKARILGFPIAGKTGTTNDYTDAWFAGFSTKLTTVVWVGYDFKKKIGWKMTGAKAALPIWIDLMATAHADREITDFPVPQKTTYIPIDLKTQTVSDGNCENKKLLFIKGTEPKIDCSGNIITVPSYKKEEEFLFDINKEGKSDEIPLPGQ</sequence>
<proteinExistence type="inferred from homology"/>
<dbReference type="Pfam" id="PF00905">
    <property type="entry name" value="Transpeptidase"/>
    <property type="match status" value="1"/>
</dbReference>
<dbReference type="RefSeq" id="WP_200673540.1">
    <property type="nucleotide sequence ID" value="NZ_JAACYA010000001.1"/>
</dbReference>
<comment type="similarity">
    <text evidence="3">In the C-terminal section; belongs to the transpeptidase family.</text>
</comment>
<evidence type="ECO:0000256" key="14">
    <source>
        <dbReference type="ARBA" id="ARBA00023268"/>
    </source>
</evidence>
<evidence type="ECO:0000256" key="12">
    <source>
        <dbReference type="ARBA" id="ARBA00022984"/>
    </source>
</evidence>
<evidence type="ECO:0000313" key="20">
    <source>
        <dbReference type="EMBL" id="MBK3332156.1"/>
    </source>
</evidence>
<comment type="similarity">
    <text evidence="4">In the N-terminal section; belongs to the glycosyltransferase 51 family.</text>
</comment>
<name>A0ABS1GGZ8_9AQUI</name>
<dbReference type="Proteomes" id="UP000772812">
    <property type="component" value="Unassembled WGS sequence"/>
</dbReference>
<evidence type="ECO:0000256" key="10">
    <source>
        <dbReference type="ARBA" id="ARBA00022801"/>
    </source>
</evidence>
<dbReference type="EMBL" id="JAACYA010000001">
    <property type="protein sequence ID" value="MBK3332156.1"/>
    <property type="molecule type" value="Genomic_DNA"/>
</dbReference>
<dbReference type="PANTHER" id="PTHR32282">
    <property type="entry name" value="BINDING PROTEIN TRANSPEPTIDASE, PUTATIVE-RELATED"/>
    <property type="match status" value="1"/>
</dbReference>
<evidence type="ECO:0000256" key="15">
    <source>
        <dbReference type="ARBA" id="ARBA00023316"/>
    </source>
</evidence>
<evidence type="ECO:0000259" key="18">
    <source>
        <dbReference type="Pfam" id="PF00905"/>
    </source>
</evidence>
<dbReference type="InterPro" id="IPR023346">
    <property type="entry name" value="Lysozyme-like_dom_sf"/>
</dbReference>
<comment type="subcellular location">
    <subcellularLocation>
        <location evidence="1">Cell membrane</location>
    </subcellularLocation>
</comment>
<keyword evidence="15" id="KW-0961">Cell wall biogenesis/degradation</keyword>
<evidence type="ECO:0000256" key="5">
    <source>
        <dbReference type="ARBA" id="ARBA00022475"/>
    </source>
</evidence>
<keyword evidence="11" id="KW-0133">Cell shape</keyword>
<keyword evidence="8" id="KW-0328">Glycosyltransferase</keyword>
<evidence type="ECO:0000256" key="3">
    <source>
        <dbReference type="ARBA" id="ARBA00007090"/>
    </source>
</evidence>
<accession>A0ABS1GGZ8</accession>
<comment type="catalytic activity">
    <reaction evidence="17">
        <text>[GlcNAc-(1-&gt;4)-Mur2Ac(oyl-L-Ala-gamma-D-Glu-L-Lys-D-Ala-D-Ala)](n)-di-trans,octa-cis-undecaprenyl diphosphate + beta-D-GlcNAc-(1-&gt;4)-Mur2Ac(oyl-L-Ala-gamma-D-Glu-L-Lys-D-Ala-D-Ala)-di-trans,octa-cis-undecaprenyl diphosphate = [GlcNAc-(1-&gt;4)-Mur2Ac(oyl-L-Ala-gamma-D-Glu-L-Lys-D-Ala-D-Ala)](n+1)-di-trans,octa-cis-undecaprenyl diphosphate + di-trans,octa-cis-undecaprenyl diphosphate + H(+)</text>
        <dbReference type="Rhea" id="RHEA:23708"/>
        <dbReference type="Rhea" id="RHEA-COMP:9602"/>
        <dbReference type="Rhea" id="RHEA-COMP:9603"/>
        <dbReference type="ChEBI" id="CHEBI:15378"/>
        <dbReference type="ChEBI" id="CHEBI:58405"/>
        <dbReference type="ChEBI" id="CHEBI:60033"/>
        <dbReference type="ChEBI" id="CHEBI:78435"/>
        <dbReference type="EC" id="2.4.99.28"/>
    </reaction>
</comment>
<evidence type="ECO:0000259" key="19">
    <source>
        <dbReference type="Pfam" id="PF00912"/>
    </source>
</evidence>
<keyword evidence="9" id="KW-0808">Transferase</keyword>
<evidence type="ECO:0000256" key="6">
    <source>
        <dbReference type="ARBA" id="ARBA00022645"/>
    </source>
</evidence>
<comment type="caution">
    <text evidence="20">The sequence shown here is derived from an EMBL/GenBank/DDBJ whole genome shotgun (WGS) entry which is preliminary data.</text>
</comment>
<evidence type="ECO:0000256" key="2">
    <source>
        <dbReference type="ARBA" id="ARBA00004752"/>
    </source>
</evidence>
<keyword evidence="14" id="KW-0511">Multifunctional enzyme</keyword>
<evidence type="ECO:0000256" key="8">
    <source>
        <dbReference type="ARBA" id="ARBA00022676"/>
    </source>
</evidence>
<keyword evidence="7" id="KW-0645">Protease</keyword>
<dbReference type="SUPFAM" id="SSF53955">
    <property type="entry name" value="Lysozyme-like"/>
    <property type="match status" value="1"/>
</dbReference>
<evidence type="ECO:0000256" key="16">
    <source>
        <dbReference type="ARBA" id="ARBA00034000"/>
    </source>
</evidence>
<organism evidence="20 21">
    <name type="scientific">Persephonella atlantica</name>
    <dbReference type="NCBI Taxonomy" id="2699429"/>
    <lineage>
        <taxon>Bacteria</taxon>
        <taxon>Pseudomonadati</taxon>
        <taxon>Aquificota</taxon>
        <taxon>Aquificia</taxon>
        <taxon>Aquificales</taxon>
        <taxon>Hydrogenothermaceae</taxon>
        <taxon>Persephonella</taxon>
    </lineage>
</organism>
<keyword evidence="12" id="KW-0573">Peptidoglycan synthesis</keyword>
<keyword evidence="13" id="KW-0472">Membrane</keyword>
<evidence type="ECO:0000256" key="9">
    <source>
        <dbReference type="ARBA" id="ARBA00022679"/>
    </source>
</evidence>
<protein>
    <submittedName>
        <fullName evidence="20">PBP1A family penicillin-binding protein</fullName>
    </submittedName>
</protein>
<comment type="pathway">
    <text evidence="2">Cell wall biogenesis; peptidoglycan biosynthesis.</text>
</comment>
<dbReference type="Gene3D" id="3.40.710.10">
    <property type="entry name" value="DD-peptidase/beta-lactamase superfamily"/>
    <property type="match status" value="2"/>
</dbReference>
<evidence type="ECO:0000256" key="1">
    <source>
        <dbReference type="ARBA" id="ARBA00004236"/>
    </source>
</evidence>
<keyword evidence="5" id="KW-1003">Cell membrane</keyword>
<reference evidence="20 21" key="1">
    <citation type="journal article" date="2021" name="Syst. Appl. Microbiol.">
        <title>Persephonella atlantica sp. nov.: How to adapt to physico-chemical gradients in high temperature hydrothermal habitats.</title>
        <authorList>
            <person name="Francois D.X."/>
            <person name="Godfroy A."/>
            <person name="Mathien C."/>
            <person name="Aube J."/>
            <person name="Cathalot C."/>
            <person name="Lesongeur F."/>
            <person name="L'Haridon S."/>
            <person name="Philippon X."/>
            <person name="Roussel E.G."/>
        </authorList>
    </citation>
    <scope>NUCLEOTIDE SEQUENCE [LARGE SCALE GENOMIC DNA]</scope>
    <source>
        <strain evidence="20 21">MO1340</strain>
    </source>
</reference>
<evidence type="ECO:0000256" key="11">
    <source>
        <dbReference type="ARBA" id="ARBA00022960"/>
    </source>
</evidence>
<evidence type="ECO:0000256" key="4">
    <source>
        <dbReference type="ARBA" id="ARBA00007739"/>
    </source>
</evidence>
<feature type="domain" description="Penicillin-binding protein transpeptidase" evidence="18">
    <location>
        <begin position="401"/>
        <end position="665"/>
    </location>
</feature>
<dbReference type="PANTHER" id="PTHR32282:SF11">
    <property type="entry name" value="PENICILLIN-BINDING PROTEIN 1B"/>
    <property type="match status" value="1"/>
</dbReference>
<dbReference type="InterPro" id="IPR001460">
    <property type="entry name" value="PCN-bd_Tpept"/>
</dbReference>
<dbReference type="InterPro" id="IPR001264">
    <property type="entry name" value="Glyco_trans_51"/>
</dbReference>
<dbReference type="InterPro" id="IPR036950">
    <property type="entry name" value="PBP_transglycosylase"/>
</dbReference>
<feature type="domain" description="Glycosyl transferase family 51" evidence="19">
    <location>
        <begin position="53"/>
        <end position="227"/>
    </location>
</feature>
<dbReference type="SUPFAM" id="SSF56601">
    <property type="entry name" value="beta-lactamase/transpeptidase-like"/>
    <property type="match status" value="1"/>
</dbReference>
<evidence type="ECO:0000256" key="13">
    <source>
        <dbReference type="ARBA" id="ARBA00023136"/>
    </source>
</evidence>
<dbReference type="Pfam" id="PF00912">
    <property type="entry name" value="Transgly"/>
    <property type="match status" value="1"/>
</dbReference>
<dbReference type="NCBIfam" id="TIGR02074">
    <property type="entry name" value="PBP_1a_fam"/>
    <property type="match status" value="1"/>
</dbReference>
<keyword evidence="21" id="KW-1185">Reference proteome</keyword>
<keyword evidence="6" id="KW-0121">Carboxypeptidase</keyword>
<evidence type="ECO:0000256" key="17">
    <source>
        <dbReference type="ARBA" id="ARBA00049902"/>
    </source>
</evidence>
<dbReference type="InterPro" id="IPR012338">
    <property type="entry name" value="Beta-lactam/transpept-like"/>
</dbReference>